<dbReference type="EMBL" id="CP048739">
    <property type="protein sequence ID" value="QIB73668.1"/>
    <property type="molecule type" value="Genomic_DNA"/>
</dbReference>
<accession>A0A6C0UL77</accession>
<feature type="transmembrane region" description="Helical" evidence="1">
    <location>
        <begin position="30"/>
        <end position="55"/>
    </location>
</feature>
<dbReference type="AlphaFoldDB" id="A0A6C0UL77"/>
<name>A0A6C0UL77_9EURY</name>
<evidence type="ECO:0000313" key="3">
    <source>
        <dbReference type="Proteomes" id="UP000465846"/>
    </source>
</evidence>
<keyword evidence="1" id="KW-0812">Transmembrane</keyword>
<feature type="transmembrane region" description="Helical" evidence="1">
    <location>
        <begin position="98"/>
        <end position="127"/>
    </location>
</feature>
<evidence type="ECO:0008006" key="4">
    <source>
        <dbReference type="Google" id="ProtNLM"/>
    </source>
</evidence>
<sequence>MKSGEHAAVGGVVSVVAAFVLFPGSTAMALLALVGAGIVVSVLIDLDHFVIARWLTGDWRHLERAVKNPRVGLIEQEKVFADMDGEGLTPRRLLSHHLIGGVVTFAVVLVGRPTLAAFVAIVLYAHIVCDYLRDLGYA</sequence>
<dbReference type="RefSeq" id="WP_163485695.1">
    <property type="nucleotide sequence ID" value="NZ_CP048739.1"/>
</dbReference>
<dbReference type="Proteomes" id="UP000465846">
    <property type="component" value="Chromosome"/>
</dbReference>
<evidence type="ECO:0000256" key="1">
    <source>
        <dbReference type="SAM" id="Phobius"/>
    </source>
</evidence>
<dbReference type="GeneID" id="44078700"/>
<protein>
    <recommendedName>
        <fullName evidence="4">Metal-dependent hydrolase</fullName>
    </recommendedName>
</protein>
<organism evidence="2 3">
    <name type="scientific">Halogeometricum borinquense</name>
    <dbReference type="NCBI Taxonomy" id="60847"/>
    <lineage>
        <taxon>Archaea</taxon>
        <taxon>Methanobacteriati</taxon>
        <taxon>Methanobacteriota</taxon>
        <taxon>Stenosarchaea group</taxon>
        <taxon>Halobacteria</taxon>
        <taxon>Halobacteriales</taxon>
        <taxon>Haloferacaceae</taxon>
        <taxon>Halogeometricum</taxon>
    </lineage>
</organism>
<gene>
    <name evidence="2" type="ORF">G3I44_04825</name>
</gene>
<keyword evidence="1" id="KW-0472">Membrane</keyword>
<evidence type="ECO:0000313" key="2">
    <source>
        <dbReference type="EMBL" id="QIB73668.1"/>
    </source>
</evidence>
<keyword evidence="1" id="KW-1133">Transmembrane helix</keyword>
<proteinExistence type="predicted"/>
<reference evidence="2 3" key="1">
    <citation type="submission" date="2020-02" db="EMBL/GenBank/DDBJ databases">
        <title>Whole genome sequence of Halogeometricum borinquense strain wsp4.</title>
        <authorList>
            <person name="Verma D.K."/>
            <person name="Gopal K."/>
            <person name="Prasad E.S."/>
        </authorList>
    </citation>
    <scope>NUCLEOTIDE SEQUENCE [LARGE SCALE GENOMIC DNA]</scope>
    <source>
        <strain evidence="3">wsp4</strain>
    </source>
</reference>